<dbReference type="InterPro" id="IPR027417">
    <property type="entry name" value="P-loop_NTPase"/>
</dbReference>
<evidence type="ECO:0000256" key="4">
    <source>
        <dbReference type="ARBA" id="ARBA00022840"/>
    </source>
</evidence>
<keyword evidence="5" id="KW-0175">Coiled coil</keyword>
<evidence type="ECO:0000256" key="3">
    <source>
        <dbReference type="ARBA" id="ARBA00022806"/>
    </source>
</evidence>
<reference evidence="8" key="2">
    <citation type="submission" date="2022-07" db="EMBL/GenBank/DDBJ databases">
        <authorList>
            <person name="Goncalves M.F.M."/>
            <person name="Hilario S."/>
            <person name="Van De Peer Y."/>
            <person name="Esteves A.C."/>
            <person name="Alves A."/>
        </authorList>
    </citation>
    <scope>NUCLEOTIDE SEQUENCE</scope>
    <source>
        <strain evidence="8">MUM 19.33</strain>
    </source>
</reference>
<dbReference type="Proteomes" id="UP001055219">
    <property type="component" value="Unassembled WGS sequence"/>
</dbReference>
<dbReference type="EMBL" id="JAGIXG020000008">
    <property type="protein sequence ID" value="KAI6783412.1"/>
    <property type="molecule type" value="Genomic_DNA"/>
</dbReference>
<evidence type="ECO:0000313" key="9">
    <source>
        <dbReference type="Proteomes" id="UP001055219"/>
    </source>
</evidence>
<comment type="caution">
    <text evidence="8">The sequence shown here is derived from an EMBL/GenBank/DDBJ whole genome shotgun (WGS) entry which is preliminary data.</text>
</comment>
<feature type="compositionally biased region" description="Basic and acidic residues" evidence="6">
    <location>
        <begin position="938"/>
        <end position="955"/>
    </location>
</feature>
<feature type="compositionally biased region" description="Basic and acidic residues" evidence="6">
    <location>
        <begin position="207"/>
        <end position="217"/>
    </location>
</feature>
<feature type="compositionally biased region" description="Polar residues" evidence="6">
    <location>
        <begin position="185"/>
        <end position="206"/>
    </location>
</feature>
<feature type="compositionally biased region" description="Basic and acidic residues" evidence="6">
    <location>
        <begin position="1040"/>
        <end position="1053"/>
    </location>
</feature>
<feature type="region of interest" description="Disordered" evidence="6">
    <location>
        <begin position="931"/>
        <end position="995"/>
    </location>
</feature>
<feature type="compositionally biased region" description="Low complexity" evidence="6">
    <location>
        <begin position="1020"/>
        <end position="1039"/>
    </location>
</feature>
<dbReference type="GO" id="GO:0005524">
    <property type="term" value="F:ATP binding"/>
    <property type="evidence" value="ECO:0007669"/>
    <property type="project" value="UniProtKB-KW"/>
</dbReference>
<accession>A0A9Q0BFF2</accession>
<dbReference type="GeneID" id="75830927"/>
<feature type="compositionally biased region" description="Basic and acidic residues" evidence="6">
    <location>
        <begin position="965"/>
        <end position="983"/>
    </location>
</feature>
<evidence type="ECO:0000256" key="5">
    <source>
        <dbReference type="SAM" id="Coils"/>
    </source>
</evidence>
<dbReference type="InterPro" id="IPR041679">
    <property type="entry name" value="DNA2/NAM7-like_C"/>
</dbReference>
<evidence type="ECO:0000256" key="6">
    <source>
        <dbReference type="SAM" id="MobiDB-lite"/>
    </source>
</evidence>
<feature type="region of interest" description="Disordered" evidence="6">
    <location>
        <begin position="1020"/>
        <end position="1053"/>
    </location>
</feature>
<feature type="coiled-coil region" evidence="5">
    <location>
        <begin position="690"/>
        <end position="724"/>
    </location>
</feature>
<evidence type="ECO:0000256" key="2">
    <source>
        <dbReference type="ARBA" id="ARBA00022801"/>
    </source>
</evidence>
<sequence length="1711" mass="189674">MLASSRGSFSFELPKLAPATSTLPWADISASPQALDTSKLRLNLFTHESLVSAITISYSDPFDHENGSSLSKETVEDAKKNTRQEFNFGFETMRSPKTGQSIPGTGLDAGHIRSGSPSKTQKEIQSTKYVTAAEFEEQRGRSFPVFGTGMDPLPITRVKSWPKNKPASPKPDGSNPDDIHGSGSGSLQNQHVDQQETETAAQSSADHTMDTNDHVDNNEATDEADFVLNLHNGRTVILDKSAIANPRMLPIRSVEIPGGQKVYLNIDNELLSLSQVNVMVDAAGRDETEDDKIRDPVSIPRSGDSHIIPALVHVNGDLLKGYSSKTLARVGAGGGAGLVTLIDYRAGQYSPAQLILTFHVRNGRQLQSSLKIVLYMGSATNSTRQNVSTNQTEWLRSAFSLSPDDQSLIAGLRDDMTEVKHDLFADLSRFGPEAQEKDIEPAELMVLKCVSVDSVQLTFHRSDICLQWNNIAKVRYCEALENTLKAVFASADPLTFTITTADSPLASEMWTNLTQYSRDEHAFDALISNCNYRYQDLSFATFNLEAQRPSKSVPRAYVFKDPTHRTCALVGGSTDSIMYELQAADKMAKVELSFIVTVSPFSRWKSTEDDLITYGIPADDSPTEMTLFCSISEHYDLPLENKPCVITLKQPEIVRQRPADIEMTEDIHKELSSQIEKIVQAVAEEVKFAYDKKVQQVANMRQETEAQQEKHEDAEAELAHFRADRAFDLFADRLFDYVNRPSAGAQPFLTDLDDEVMRKAITAVYEGCRWLAMHYEDEHADMVVEIGKWIRDNGVPQQATPEPEQTLEVSARRLPLPPGIPGRVAMFSASIPKDDKWASCYKAPPKKTGLPFTPMRTSLKEFCETLSSSRLRKMNIVRGTVKPLVLSTTAKHEASAVQTLNNPGPVNTEAFDHAIHNDLDNEHSSHEYFESIDPLQEEPSRRERREAARKLKSEVAKAMATSYQRSHERHIAAEQSSTDHDATGDNDVDENAAGAPWDDDAAVENIAAGAPWDDDAAVEDTAATEDTTATENTAATEDTATGHKHDGDAEPERVERGQVLYLVNSRKNVADALLRGHKFAPDIKRMRCYSWEKELANIMSTESRGPRQVQFDTVFASAGESALEAYKNKIREETWNDVSPASDPNSVSENAKRNLETYPGRWTQLRQGLTYRDTDPTLWMKNKAEAKKAAVELLDFTIAQAGVVYATPAAIASCASRLVSFMPDMIIIDEAQNLNEAATFIPMAKYPRAPFVLIIGDVNQSTLLSVAAETDEYQDLFGYQHATSFLDRLAKCNKIDFTLMYSHRPFGTAFEIARQLFYRETMSIVHLKHMPMQNWAWLKYIAAFMEVSHVRVPSVMLMPKNSSEVIHGTSFINEENARIVQKLVVQLYQEAPLYNSKDLNDAVMKNEHRPIQRGTILVVTAYAAQKNLLKNMIQEIRPTEAPLALIDVRTIDESPSHQADMVIVDLPRTTSGVFQSKHDRLCISSTRSRAASFFIVAEGGLAGKWAKDLLDAHESNSTVLELRYKSPLTMFCDHCGNHGHVNTPGSPCGTVALCNPCNDAGLPAGHIARNCPVADQHPPASEQAGTYSRDLSELKPVPHPDNQPPSVRYGVSAAAAKHHGKVTKVNKTLGDNKAKPKKRAPFKVRDVHPDGETSAMGKLRETIASQLRFPASDTENRDGSREDAEDGQEDGSGQWNSPDEQDRETEETDGW</sequence>
<keyword evidence="3" id="KW-0347">Helicase</keyword>
<dbReference type="SUPFAM" id="SSF52540">
    <property type="entry name" value="P-loop containing nucleoside triphosphate hydrolases"/>
    <property type="match status" value="1"/>
</dbReference>
<dbReference type="PANTHER" id="PTHR43788">
    <property type="entry name" value="DNA2/NAM7 HELICASE FAMILY MEMBER"/>
    <property type="match status" value="1"/>
</dbReference>
<dbReference type="RefSeq" id="XP_051364268.1">
    <property type="nucleotide sequence ID" value="XM_051504357.1"/>
</dbReference>
<dbReference type="Pfam" id="PF13087">
    <property type="entry name" value="AAA_12"/>
    <property type="match status" value="1"/>
</dbReference>
<reference evidence="8" key="1">
    <citation type="journal article" date="2021" name="J Fungi (Basel)">
        <title>Genomic and Metabolomic Analyses of the Marine Fungus Emericellopsis cladophorae: Insights into Saltwater Adaptability Mechanisms and Its Biosynthetic Potential.</title>
        <authorList>
            <person name="Goncalves M.F.M."/>
            <person name="Hilario S."/>
            <person name="Van de Peer Y."/>
            <person name="Esteves A.C."/>
            <person name="Alves A."/>
        </authorList>
    </citation>
    <scope>NUCLEOTIDE SEQUENCE</scope>
    <source>
        <strain evidence="8">MUM 19.33</strain>
    </source>
</reference>
<feature type="domain" description="DNA2/NAM7 helicase-like C-terminal" evidence="7">
    <location>
        <begin position="1283"/>
        <end position="1493"/>
    </location>
</feature>
<dbReference type="OrthoDB" id="6513042at2759"/>
<keyword evidence="2" id="KW-0378">Hydrolase</keyword>
<evidence type="ECO:0000313" key="8">
    <source>
        <dbReference type="EMBL" id="KAI6783412.1"/>
    </source>
</evidence>
<proteinExistence type="predicted"/>
<organism evidence="8 9">
    <name type="scientific">Emericellopsis cladophorae</name>
    <dbReference type="NCBI Taxonomy" id="2686198"/>
    <lineage>
        <taxon>Eukaryota</taxon>
        <taxon>Fungi</taxon>
        <taxon>Dikarya</taxon>
        <taxon>Ascomycota</taxon>
        <taxon>Pezizomycotina</taxon>
        <taxon>Sordariomycetes</taxon>
        <taxon>Hypocreomycetidae</taxon>
        <taxon>Hypocreales</taxon>
        <taxon>Bionectriaceae</taxon>
        <taxon>Emericellopsis</taxon>
    </lineage>
</organism>
<dbReference type="GO" id="GO:0043139">
    <property type="term" value="F:5'-3' DNA helicase activity"/>
    <property type="evidence" value="ECO:0007669"/>
    <property type="project" value="TreeGrafter"/>
</dbReference>
<keyword evidence="9" id="KW-1185">Reference proteome</keyword>
<keyword evidence="4" id="KW-0067">ATP-binding</keyword>
<dbReference type="Gene3D" id="3.40.50.300">
    <property type="entry name" value="P-loop containing nucleotide triphosphate hydrolases"/>
    <property type="match status" value="2"/>
</dbReference>
<evidence type="ECO:0000259" key="7">
    <source>
        <dbReference type="Pfam" id="PF13087"/>
    </source>
</evidence>
<feature type="region of interest" description="Disordered" evidence="6">
    <location>
        <begin position="1575"/>
        <end position="1711"/>
    </location>
</feature>
<feature type="compositionally biased region" description="Acidic residues" evidence="6">
    <location>
        <begin position="1699"/>
        <end position="1711"/>
    </location>
</feature>
<feature type="region of interest" description="Disordered" evidence="6">
    <location>
        <begin position="143"/>
        <end position="217"/>
    </location>
</feature>
<protein>
    <submittedName>
        <fullName evidence="8">MFS monocarboxylate transporter</fullName>
    </submittedName>
</protein>
<gene>
    <name evidence="8" type="ORF">J7T54_004439</name>
</gene>
<dbReference type="GO" id="GO:0016787">
    <property type="term" value="F:hydrolase activity"/>
    <property type="evidence" value="ECO:0007669"/>
    <property type="project" value="UniProtKB-KW"/>
</dbReference>
<keyword evidence="1" id="KW-0547">Nucleotide-binding</keyword>
<evidence type="ECO:0000256" key="1">
    <source>
        <dbReference type="ARBA" id="ARBA00022741"/>
    </source>
</evidence>
<name>A0A9Q0BFF2_9HYPO</name>
<dbReference type="InterPro" id="IPR050534">
    <property type="entry name" value="Coronavir_polyprotein_1ab"/>
</dbReference>
<dbReference type="PANTHER" id="PTHR43788:SF16">
    <property type="entry name" value="HELICASE WITH ZINC FINGER 2"/>
    <property type="match status" value="1"/>
</dbReference>